<dbReference type="EMBL" id="GGEC01059925">
    <property type="protein sequence ID" value="MBX40409.1"/>
    <property type="molecule type" value="Transcribed_RNA"/>
</dbReference>
<accession>A0A2P2ND70</accession>
<protein>
    <submittedName>
        <fullName evidence="1">Uncharacterized protein</fullName>
    </submittedName>
</protein>
<sequence length="38" mass="4463">MDPERKHKLNIYGYLIFSELQAICEVGKILNSKLEKKI</sequence>
<evidence type="ECO:0000313" key="1">
    <source>
        <dbReference type="EMBL" id="MBX40409.1"/>
    </source>
</evidence>
<name>A0A2P2ND70_RHIMU</name>
<dbReference type="AlphaFoldDB" id="A0A2P2ND70"/>
<proteinExistence type="predicted"/>
<reference evidence="1" key="1">
    <citation type="submission" date="2018-02" db="EMBL/GenBank/DDBJ databases">
        <title>Rhizophora mucronata_Transcriptome.</title>
        <authorList>
            <person name="Meera S.P."/>
            <person name="Sreeshan A."/>
            <person name="Augustine A."/>
        </authorList>
    </citation>
    <scope>NUCLEOTIDE SEQUENCE</scope>
    <source>
        <tissue evidence="1">Leaf</tissue>
    </source>
</reference>
<organism evidence="1">
    <name type="scientific">Rhizophora mucronata</name>
    <name type="common">Asiatic mangrove</name>
    <dbReference type="NCBI Taxonomy" id="61149"/>
    <lineage>
        <taxon>Eukaryota</taxon>
        <taxon>Viridiplantae</taxon>
        <taxon>Streptophyta</taxon>
        <taxon>Embryophyta</taxon>
        <taxon>Tracheophyta</taxon>
        <taxon>Spermatophyta</taxon>
        <taxon>Magnoliopsida</taxon>
        <taxon>eudicotyledons</taxon>
        <taxon>Gunneridae</taxon>
        <taxon>Pentapetalae</taxon>
        <taxon>rosids</taxon>
        <taxon>fabids</taxon>
        <taxon>Malpighiales</taxon>
        <taxon>Rhizophoraceae</taxon>
        <taxon>Rhizophora</taxon>
    </lineage>
</organism>